<dbReference type="RefSeq" id="WP_160931803.1">
    <property type="nucleotide sequence ID" value="NZ_WWEU01000006.1"/>
</dbReference>
<keyword evidence="1" id="KW-0812">Transmembrane</keyword>
<sequence>MLKKVFIITSVVIVCVSSLLIASMFFLLQSPYSGKIVNNILDQLSPYTIKVQQAAYSPPYQLTLTDVDITDGSQDLHIPKLSLWLSSSLWKDNKLSLDSILIEEANLTLSSLNSPLLQSFNTQHLALQNVDIQAPNWSARDVNLQIQKPEWLSPKQTVPYGKIQLSAQQLYVDGEALDKLLIDAQYQAQDSTIYGASFEWRGADVSGQAEQYPQGWSLINVTVNKLKLSKVLPVEKLFNGFQDLALPVYHINSLDILNSDISYGNWNLNQIDASLENFFINQALKQQEQASLSFNAESIDYEQLRLISPTARLNMSNSAISLDEFDADFKQGRIQMSGSLTQKQVNLNRLKVSGVKWLEDTNQLVVILDKASSFLDTLTIKTLEVKNSQLIQVEQRPYWQISGINIEGKDLQLIQNGKPSLYSGSVEASANNASLDNLLTTQAIVKLTAQNENISIERAFLPLARGYIEANGQWQKRELSAPWQLSLNIDGFPVDLPLIQEKLPFQVIGIAEADINLEGLSGDYPIFAHSLTGSANLHLHQAALRVQSDDKTTAYQREWPLNTIKIAIDRGRMQISAKGEKAQLAGNIDLAKYQFGTLIFTSEAECKRLWSDILSQTNIVQEVCSPESNRQAVSSVEGTPSTDL</sequence>
<protein>
    <submittedName>
        <fullName evidence="3">AsmA family protein</fullName>
    </submittedName>
</protein>
<accession>A0A6L8LZB7</accession>
<comment type="caution">
    <text evidence="3">The sequence shown here is derived from an EMBL/GenBank/DDBJ whole genome shotgun (WGS) entry which is preliminary data.</text>
</comment>
<evidence type="ECO:0000256" key="1">
    <source>
        <dbReference type="SAM" id="Phobius"/>
    </source>
</evidence>
<dbReference type="Pfam" id="PF05170">
    <property type="entry name" value="AsmA"/>
    <property type="match status" value="1"/>
</dbReference>
<dbReference type="Proteomes" id="UP000478571">
    <property type="component" value="Unassembled WGS sequence"/>
</dbReference>
<reference evidence="3 4" key="1">
    <citation type="submission" date="2020-01" db="EMBL/GenBank/DDBJ databases">
        <title>Draft Genome Sequence of Vibrio sp. strain OCN044, Isolated from a Healthy Coral at Palmyra Atoll.</title>
        <authorList>
            <person name="Videau P."/>
            <person name="Loughran R."/>
            <person name="Esquivel A."/>
            <person name="Deadmond M."/>
            <person name="Paddock B.E."/>
            <person name="Saw J.H."/>
            <person name="Ushijima B."/>
        </authorList>
    </citation>
    <scope>NUCLEOTIDE SEQUENCE [LARGE SCALE GENOMIC DNA]</scope>
    <source>
        <strain evidence="3 4">OCN044</strain>
    </source>
</reference>
<feature type="transmembrane region" description="Helical" evidence="1">
    <location>
        <begin position="5"/>
        <end position="28"/>
    </location>
</feature>
<name>A0A6L8LZB7_9VIBR</name>
<dbReference type="AlphaFoldDB" id="A0A6L8LZB7"/>
<keyword evidence="1" id="KW-0472">Membrane</keyword>
<gene>
    <name evidence="3" type="ORF">GTG28_16505</name>
</gene>
<keyword evidence="4" id="KW-1185">Reference proteome</keyword>
<feature type="domain" description="AsmA" evidence="2">
    <location>
        <begin position="5"/>
        <end position="544"/>
    </location>
</feature>
<evidence type="ECO:0000313" key="3">
    <source>
        <dbReference type="EMBL" id="MYM60833.1"/>
    </source>
</evidence>
<organism evidence="3 4">
    <name type="scientific">Vibrio tetraodonis subsp. pristinus</name>
    <dbReference type="NCBI Taxonomy" id="2695891"/>
    <lineage>
        <taxon>Bacteria</taxon>
        <taxon>Pseudomonadati</taxon>
        <taxon>Pseudomonadota</taxon>
        <taxon>Gammaproteobacteria</taxon>
        <taxon>Vibrionales</taxon>
        <taxon>Vibrionaceae</taxon>
        <taxon>Vibrio</taxon>
    </lineage>
</organism>
<evidence type="ECO:0000259" key="2">
    <source>
        <dbReference type="Pfam" id="PF05170"/>
    </source>
</evidence>
<dbReference type="EMBL" id="WWEU01000006">
    <property type="protein sequence ID" value="MYM60833.1"/>
    <property type="molecule type" value="Genomic_DNA"/>
</dbReference>
<dbReference type="InterPro" id="IPR007844">
    <property type="entry name" value="AsmA"/>
</dbReference>
<keyword evidence="1" id="KW-1133">Transmembrane helix</keyword>
<proteinExistence type="predicted"/>
<evidence type="ECO:0000313" key="4">
    <source>
        <dbReference type="Proteomes" id="UP000478571"/>
    </source>
</evidence>